<name>A0A1U9NMA8_9BACT</name>
<dbReference type="STRING" id="1936003.STSP2_02226"/>
<dbReference type="SMART" id="SM00729">
    <property type="entry name" value="Elp3"/>
    <property type="match status" value="1"/>
</dbReference>
<keyword evidence="7 13" id="KW-0001">2Fe-2S</keyword>
<evidence type="ECO:0000256" key="3">
    <source>
        <dbReference type="ARBA" id="ARBA00012236"/>
    </source>
</evidence>
<dbReference type="RefSeq" id="WP_146662536.1">
    <property type="nucleotide sequence ID" value="NZ_CP019791.1"/>
</dbReference>
<evidence type="ECO:0000256" key="4">
    <source>
        <dbReference type="ARBA" id="ARBA00022485"/>
    </source>
</evidence>
<organism evidence="16 17">
    <name type="scientific">Anaerohalosphaera lusitana</name>
    <dbReference type="NCBI Taxonomy" id="1936003"/>
    <lineage>
        <taxon>Bacteria</taxon>
        <taxon>Pseudomonadati</taxon>
        <taxon>Planctomycetota</taxon>
        <taxon>Phycisphaerae</taxon>
        <taxon>Sedimentisphaerales</taxon>
        <taxon>Anaerohalosphaeraceae</taxon>
        <taxon>Anaerohalosphaera</taxon>
    </lineage>
</organism>
<dbReference type="EC" id="2.8.1.6" evidence="3 13"/>
<dbReference type="InterPro" id="IPR002684">
    <property type="entry name" value="Biotin_synth/BioAB"/>
</dbReference>
<feature type="binding site" evidence="13 14">
    <location>
        <position position="66"/>
    </location>
    <ligand>
        <name>[4Fe-4S] cluster</name>
        <dbReference type="ChEBI" id="CHEBI:49883"/>
        <note>4Fe-4S-S-AdoMet</note>
    </ligand>
</feature>
<dbReference type="Pfam" id="PF04055">
    <property type="entry name" value="Radical_SAM"/>
    <property type="match status" value="1"/>
</dbReference>
<dbReference type="HAMAP" id="MF_01694">
    <property type="entry name" value="BioB"/>
    <property type="match status" value="1"/>
</dbReference>
<dbReference type="OrthoDB" id="9786826at2"/>
<keyword evidence="17" id="KW-1185">Reference proteome</keyword>
<dbReference type="PIRSF" id="PIRSF001619">
    <property type="entry name" value="Biotin_synth"/>
    <property type="match status" value="1"/>
</dbReference>
<dbReference type="GO" id="GO:0009102">
    <property type="term" value="P:biotin biosynthetic process"/>
    <property type="evidence" value="ECO:0007669"/>
    <property type="project" value="UniProtKB-UniRule"/>
</dbReference>
<dbReference type="InterPro" id="IPR006638">
    <property type="entry name" value="Elp3/MiaA/NifB-like_rSAM"/>
</dbReference>
<evidence type="ECO:0000313" key="17">
    <source>
        <dbReference type="Proteomes" id="UP000189674"/>
    </source>
</evidence>
<feature type="binding site" evidence="13 14">
    <location>
        <position position="273"/>
    </location>
    <ligand>
        <name>[2Fe-2S] cluster</name>
        <dbReference type="ChEBI" id="CHEBI:190135"/>
    </ligand>
</feature>
<feature type="binding site" evidence="13 14">
    <location>
        <position position="203"/>
    </location>
    <ligand>
        <name>[2Fe-2S] cluster</name>
        <dbReference type="ChEBI" id="CHEBI:190135"/>
    </ligand>
</feature>
<dbReference type="GO" id="GO:0004076">
    <property type="term" value="F:biotin synthase activity"/>
    <property type="evidence" value="ECO:0007669"/>
    <property type="project" value="UniProtKB-UniRule"/>
</dbReference>
<comment type="caution">
    <text evidence="13">Lacks conserved residue(s) required for the propagation of feature annotation.</text>
</comment>
<comment type="function">
    <text evidence="13">Catalyzes the conversion of dethiobiotin (DTB) to biotin by the insertion of a sulfur atom into dethiobiotin via a radical-based mechanism.</text>
</comment>
<evidence type="ECO:0000256" key="9">
    <source>
        <dbReference type="ARBA" id="ARBA00022756"/>
    </source>
</evidence>
<dbReference type="InterPro" id="IPR007197">
    <property type="entry name" value="rSAM"/>
</dbReference>
<dbReference type="InterPro" id="IPR010722">
    <property type="entry name" value="BATS_dom"/>
</dbReference>
<proteinExistence type="inferred from homology"/>
<comment type="cofactor">
    <cofactor evidence="13 14">
        <name>[4Fe-4S] cluster</name>
        <dbReference type="ChEBI" id="CHEBI:49883"/>
    </cofactor>
    <text evidence="13 14">Binds 1 [4Fe-4S] cluster. The cluster is coordinated with 3 cysteines and an exchangeable S-adenosyl-L-methionine.</text>
</comment>
<feature type="binding site" evidence="13 14">
    <location>
        <position position="143"/>
    </location>
    <ligand>
        <name>[2Fe-2S] cluster</name>
        <dbReference type="ChEBI" id="CHEBI:190135"/>
    </ligand>
</feature>
<comment type="catalytic activity">
    <reaction evidence="12 13">
        <text>(4R,5S)-dethiobiotin + (sulfur carrier)-SH + 2 reduced [2Fe-2S]-[ferredoxin] + 2 S-adenosyl-L-methionine = (sulfur carrier)-H + biotin + 2 5'-deoxyadenosine + 2 L-methionine + 2 oxidized [2Fe-2S]-[ferredoxin]</text>
        <dbReference type="Rhea" id="RHEA:22060"/>
        <dbReference type="Rhea" id="RHEA-COMP:10000"/>
        <dbReference type="Rhea" id="RHEA-COMP:10001"/>
        <dbReference type="Rhea" id="RHEA-COMP:14737"/>
        <dbReference type="Rhea" id="RHEA-COMP:14739"/>
        <dbReference type="ChEBI" id="CHEBI:17319"/>
        <dbReference type="ChEBI" id="CHEBI:29917"/>
        <dbReference type="ChEBI" id="CHEBI:33737"/>
        <dbReference type="ChEBI" id="CHEBI:33738"/>
        <dbReference type="ChEBI" id="CHEBI:57586"/>
        <dbReference type="ChEBI" id="CHEBI:57844"/>
        <dbReference type="ChEBI" id="CHEBI:59789"/>
        <dbReference type="ChEBI" id="CHEBI:64428"/>
        <dbReference type="ChEBI" id="CHEBI:149473"/>
        <dbReference type="EC" id="2.8.1.6"/>
    </reaction>
</comment>
<dbReference type="Gene3D" id="3.20.20.70">
    <property type="entry name" value="Aldolase class I"/>
    <property type="match status" value="1"/>
</dbReference>
<keyword evidence="8 13" id="KW-0479">Metal-binding</keyword>
<comment type="similarity">
    <text evidence="2 13">Belongs to the radical SAM superfamily. Biotin synthase family.</text>
</comment>
<feature type="binding site" evidence="13 14">
    <location>
        <position position="70"/>
    </location>
    <ligand>
        <name>[4Fe-4S] cluster</name>
        <dbReference type="ChEBI" id="CHEBI:49883"/>
        <note>4Fe-4S-S-AdoMet</note>
    </ligand>
</feature>
<dbReference type="CDD" id="cd01335">
    <property type="entry name" value="Radical_SAM"/>
    <property type="match status" value="1"/>
</dbReference>
<dbReference type="NCBIfam" id="TIGR00433">
    <property type="entry name" value="bioB"/>
    <property type="match status" value="1"/>
</dbReference>
<comment type="subunit">
    <text evidence="13">Homodimer.</text>
</comment>
<evidence type="ECO:0000256" key="1">
    <source>
        <dbReference type="ARBA" id="ARBA00004942"/>
    </source>
</evidence>
<dbReference type="GO" id="GO:0051539">
    <property type="term" value="F:4 iron, 4 sulfur cluster binding"/>
    <property type="evidence" value="ECO:0007669"/>
    <property type="project" value="UniProtKB-KW"/>
</dbReference>
<dbReference type="PANTHER" id="PTHR22976:SF2">
    <property type="entry name" value="BIOTIN SYNTHASE, MITOCHONDRIAL"/>
    <property type="match status" value="1"/>
</dbReference>
<reference evidence="17" key="1">
    <citation type="submission" date="2017-02" db="EMBL/GenBank/DDBJ databases">
        <title>Comparative genomics and description of representatives of a novel lineage of planctomycetes thriving in anoxic sediments.</title>
        <authorList>
            <person name="Spring S."/>
            <person name="Bunk B."/>
            <person name="Sproer C."/>
        </authorList>
    </citation>
    <scope>NUCLEOTIDE SEQUENCE [LARGE SCALE GENOMIC DNA]</scope>
    <source>
        <strain evidence="17">ST-NAGAB-D1</strain>
    </source>
</reference>
<dbReference type="EMBL" id="CP019791">
    <property type="protein sequence ID" value="AQT69043.1"/>
    <property type="molecule type" value="Genomic_DNA"/>
</dbReference>
<dbReference type="AlphaFoldDB" id="A0A1U9NMA8"/>
<dbReference type="SUPFAM" id="SSF102114">
    <property type="entry name" value="Radical SAM enzymes"/>
    <property type="match status" value="1"/>
</dbReference>
<evidence type="ECO:0000256" key="12">
    <source>
        <dbReference type="ARBA" id="ARBA00051157"/>
    </source>
</evidence>
<dbReference type="InterPro" id="IPR024177">
    <property type="entry name" value="Biotin_synthase"/>
</dbReference>
<dbReference type="InterPro" id="IPR058240">
    <property type="entry name" value="rSAM_sf"/>
</dbReference>
<keyword evidence="4 13" id="KW-0004">4Fe-4S</keyword>
<dbReference type="InterPro" id="IPR013785">
    <property type="entry name" value="Aldolase_TIM"/>
</dbReference>
<accession>A0A1U9NMA8</accession>
<dbReference type="SFLD" id="SFLDS00029">
    <property type="entry name" value="Radical_SAM"/>
    <property type="match status" value="1"/>
</dbReference>
<dbReference type="PANTHER" id="PTHR22976">
    <property type="entry name" value="BIOTIN SYNTHASE"/>
    <property type="match status" value="1"/>
</dbReference>
<evidence type="ECO:0000259" key="15">
    <source>
        <dbReference type="PROSITE" id="PS51918"/>
    </source>
</evidence>
<dbReference type="SFLD" id="SFLDG01060">
    <property type="entry name" value="BATS_domain_containing"/>
    <property type="match status" value="1"/>
</dbReference>
<evidence type="ECO:0000256" key="6">
    <source>
        <dbReference type="ARBA" id="ARBA00022691"/>
    </source>
</evidence>
<sequence length="325" mass="35672">MNKIITDLAGKVLTGELLDQNECRMLLDEAESDYDDLLYWANRIRQANFGNKVKMCSIVPARLGGCDQDCAFCAQSVRYNTNIDKRAKLLSDEEILAAARNARDNGVRSFGIVYSGRAITDEELDRVIELAKIIKNDYGLQLCGSLGTISAEQAKLLADAGFSRYNHNVETSRSHFPNIVTTHKFDDRVKTIKNAISAGLGVCGGGLFGLGETQADRIEMAIELRDLGVDMVPMNFLHPIEGTPMGDNEPMQPREILTTVALYRFILPKASLKVAGGRKLNLRTLQSWIFQAGATSIITGDYLTTAGSSVSEDVQMLKDLGLEPC</sequence>
<keyword evidence="9 13" id="KW-0093">Biotin biosynthesis</keyword>
<dbReference type="Pfam" id="PF06968">
    <property type="entry name" value="BATS"/>
    <property type="match status" value="1"/>
</dbReference>
<evidence type="ECO:0000256" key="14">
    <source>
        <dbReference type="PIRSR" id="PIRSR001619-1"/>
    </source>
</evidence>
<comment type="cofactor">
    <cofactor evidence="14">
        <name>[2Fe-2S] cluster</name>
        <dbReference type="ChEBI" id="CHEBI:190135"/>
    </cofactor>
    <text evidence="14">Binds 1 [2Fe-2S] cluster. The cluster is coordinated with 3 cysteines and 1 arginine.</text>
</comment>
<evidence type="ECO:0000256" key="5">
    <source>
        <dbReference type="ARBA" id="ARBA00022679"/>
    </source>
</evidence>
<dbReference type="KEGG" id="alus:STSP2_02226"/>
<comment type="pathway">
    <text evidence="1 13">Cofactor biosynthesis; biotin biosynthesis; biotin from 7,8-diaminononanoate: step 2/2.</text>
</comment>
<evidence type="ECO:0000256" key="8">
    <source>
        <dbReference type="ARBA" id="ARBA00022723"/>
    </source>
</evidence>
<feature type="binding site" evidence="13 14">
    <location>
        <position position="73"/>
    </location>
    <ligand>
        <name>[4Fe-4S] cluster</name>
        <dbReference type="ChEBI" id="CHEBI:49883"/>
        <note>4Fe-4S-S-AdoMet</note>
    </ligand>
</feature>
<gene>
    <name evidence="13 16" type="primary">bioB</name>
    <name evidence="16" type="ORF">STSP2_02226</name>
</gene>
<evidence type="ECO:0000256" key="11">
    <source>
        <dbReference type="ARBA" id="ARBA00023014"/>
    </source>
</evidence>
<dbReference type="SMART" id="SM00876">
    <property type="entry name" value="BATS"/>
    <property type="match status" value="1"/>
</dbReference>
<keyword evidence="5 13" id="KW-0808">Transferase</keyword>
<evidence type="ECO:0000313" key="16">
    <source>
        <dbReference type="EMBL" id="AQT69043.1"/>
    </source>
</evidence>
<dbReference type="SFLD" id="SFLDG01278">
    <property type="entry name" value="biotin_synthase_like"/>
    <property type="match status" value="1"/>
</dbReference>
<keyword evidence="6 13" id="KW-0949">S-adenosyl-L-methionine</keyword>
<comment type="cofactor">
    <cofactor evidence="13">
        <name>[2Fe-2S] cluster</name>
        <dbReference type="ChEBI" id="CHEBI:190135"/>
    </cofactor>
    <text evidence="13">Binds 1 [2Fe-2S] cluster. The cluster is coordinated with 3 cysteines and 1 arginine.</text>
</comment>
<dbReference type="GO" id="GO:0005506">
    <property type="term" value="F:iron ion binding"/>
    <property type="evidence" value="ECO:0007669"/>
    <property type="project" value="UniProtKB-UniRule"/>
</dbReference>
<evidence type="ECO:0000256" key="7">
    <source>
        <dbReference type="ARBA" id="ARBA00022714"/>
    </source>
</evidence>
<feature type="domain" description="Radical SAM core" evidence="15">
    <location>
        <begin position="48"/>
        <end position="278"/>
    </location>
</feature>
<dbReference type="PROSITE" id="PS51918">
    <property type="entry name" value="RADICAL_SAM"/>
    <property type="match status" value="1"/>
</dbReference>
<evidence type="ECO:0000256" key="13">
    <source>
        <dbReference type="HAMAP-Rule" id="MF_01694"/>
    </source>
</evidence>
<dbReference type="GO" id="GO:0051537">
    <property type="term" value="F:2 iron, 2 sulfur cluster binding"/>
    <property type="evidence" value="ECO:0007669"/>
    <property type="project" value="UniProtKB-KW"/>
</dbReference>
<keyword evidence="11 13" id="KW-0411">Iron-sulfur</keyword>
<keyword evidence="10 13" id="KW-0408">Iron</keyword>
<evidence type="ECO:0000256" key="10">
    <source>
        <dbReference type="ARBA" id="ARBA00023004"/>
    </source>
</evidence>
<evidence type="ECO:0000256" key="2">
    <source>
        <dbReference type="ARBA" id="ARBA00010765"/>
    </source>
</evidence>
<dbReference type="Proteomes" id="UP000189674">
    <property type="component" value="Chromosome"/>
</dbReference>
<protein>
    <recommendedName>
        <fullName evidence="3 13">Biotin synthase</fullName>
        <ecNumber evidence="3 13">2.8.1.6</ecNumber>
    </recommendedName>
</protein>
<dbReference type="UniPathway" id="UPA00078">
    <property type="reaction ID" value="UER00162"/>
</dbReference>